<dbReference type="SUPFAM" id="SSF56672">
    <property type="entry name" value="DNA/RNA polymerases"/>
    <property type="match status" value="1"/>
</dbReference>
<dbReference type="SMART" id="SM00443">
    <property type="entry name" value="G_patch"/>
    <property type="match status" value="1"/>
</dbReference>
<name>A0A2I0JWC2_PUNGR</name>
<dbReference type="InterPro" id="IPR053134">
    <property type="entry name" value="RNA-dir_DNA_polymerase"/>
</dbReference>
<feature type="compositionally biased region" description="Basic residues" evidence="1">
    <location>
        <begin position="371"/>
        <end position="389"/>
    </location>
</feature>
<dbReference type="Pfam" id="PF01585">
    <property type="entry name" value="G-patch"/>
    <property type="match status" value="1"/>
</dbReference>
<dbReference type="Pfam" id="PF00078">
    <property type="entry name" value="RVT_1"/>
    <property type="match status" value="1"/>
</dbReference>
<dbReference type="InterPro" id="IPR000467">
    <property type="entry name" value="G_patch_dom"/>
</dbReference>
<protein>
    <recommendedName>
        <fullName evidence="2">G-patch domain-containing protein</fullName>
    </recommendedName>
</protein>
<evidence type="ECO:0000313" key="4">
    <source>
        <dbReference type="Proteomes" id="UP000233551"/>
    </source>
</evidence>
<dbReference type="Proteomes" id="UP000233551">
    <property type="component" value="Unassembled WGS sequence"/>
</dbReference>
<evidence type="ECO:0000256" key="1">
    <source>
        <dbReference type="SAM" id="MobiDB-lite"/>
    </source>
</evidence>
<feature type="region of interest" description="Disordered" evidence="1">
    <location>
        <begin position="359"/>
        <end position="435"/>
    </location>
</feature>
<dbReference type="PROSITE" id="PS50174">
    <property type="entry name" value="G_PATCH"/>
    <property type="match status" value="1"/>
</dbReference>
<dbReference type="PANTHER" id="PTHR24559:SF457">
    <property type="entry name" value="RNA-DIRECTED DNA POLYMERASE HOMOLOG"/>
    <property type="match status" value="1"/>
</dbReference>
<evidence type="ECO:0000259" key="2">
    <source>
        <dbReference type="PROSITE" id="PS50174"/>
    </source>
</evidence>
<dbReference type="Gene3D" id="3.30.70.270">
    <property type="match status" value="1"/>
</dbReference>
<dbReference type="InterPro" id="IPR000477">
    <property type="entry name" value="RT_dom"/>
</dbReference>
<evidence type="ECO:0000313" key="3">
    <source>
        <dbReference type="EMBL" id="PKI59756.1"/>
    </source>
</evidence>
<accession>A0A2I0JWC2</accession>
<gene>
    <name evidence="3" type="ORF">CRG98_019859</name>
</gene>
<dbReference type="PANTHER" id="PTHR24559">
    <property type="entry name" value="TRANSPOSON TY3-I GAG-POL POLYPROTEIN"/>
    <property type="match status" value="1"/>
</dbReference>
<sequence>MNKTVYPVPLDPGDSTALDLRVVNSKWRLLLTCVRRASSGSSEPYREALLRVLTATQVPKETAPDHIEETVASIFSNNISFSDNKLPFEGWAHSRALHIICKCNNYFIGRVIIDNGSVLNVCPVSTLKQMNADLNCIRPSKTAVRAFDGSRREDWLITFKGEEDYAIYKETVVSYISIGDNENLPFHSFEIISVIQDYGEVGPSVADHMIWKVLLRSNYVPGTGLGAHGQGIRRPIEVEEYKNRKGLDFCPSCHEIIKARRGKHLHRLAAHYGRINKGMPVSLLFHFFPRSPHIVEDTLDGPSSDSDDAPVALPAVYAVTEETPSGVHIRLAQDNEELDNWTSVPRYSAVIADAPLESRSSTRQFVPVRGTTRRAPTHILRGKARRGRSSARDRGEFAPPREPSTHLSRADRRIQRGHRRRTPHSEDRDRSRLYTTNSDDRIPCRVLRGLCLVLRRHAEPGPFNSQALSPARYGEFPTQTKHLRWQRAGLLLRIKEEVIKQINTGFLQVCNYSEWVTNIVPVEKKDGRVRVCVDYRDLNKASPKDNFPLPHIDVLVDNIAHYTQLSFMDGFSRYNKIRMAEEDKIKTTFTTMWGTFCYRVVPIGLKNAGATY</sequence>
<organism evidence="3 4">
    <name type="scientific">Punica granatum</name>
    <name type="common">Pomegranate</name>
    <dbReference type="NCBI Taxonomy" id="22663"/>
    <lineage>
        <taxon>Eukaryota</taxon>
        <taxon>Viridiplantae</taxon>
        <taxon>Streptophyta</taxon>
        <taxon>Embryophyta</taxon>
        <taxon>Tracheophyta</taxon>
        <taxon>Spermatophyta</taxon>
        <taxon>Magnoliopsida</taxon>
        <taxon>eudicotyledons</taxon>
        <taxon>Gunneridae</taxon>
        <taxon>Pentapetalae</taxon>
        <taxon>rosids</taxon>
        <taxon>malvids</taxon>
        <taxon>Myrtales</taxon>
        <taxon>Lythraceae</taxon>
        <taxon>Punica</taxon>
    </lineage>
</organism>
<proteinExistence type="predicted"/>
<comment type="caution">
    <text evidence="3">The sequence shown here is derived from an EMBL/GenBank/DDBJ whole genome shotgun (WGS) entry which is preliminary data.</text>
</comment>
<keyword evidence="4" id="KW-1185">Reference proteome</keyword>
<dbReference type="AlphaFoldDB" id="A0A2I0JWC2"/>
<feature type="domain" description="G-patch" evidence="2">
    <location>
        <begin position="206"/>
        <end position="252"/>
    </location>
</feature>
<reference evidence="3 4" key="1">
    <citation type="submission" date="2017-11" db="EMBL/GenBank/DDBJ databases">
        <title>De-novo sequencing of pomegranate (Punica granatum L.) genome.</title>
        <authorList>
            <person name="Akparov Z."/>
            <person name="Amiraslanov A."/>
            <person name="Hajiyeva S."/>
            <person name="Abbasov M."/>
            <person name="Kaur K."/>
            <person name="Hamwieh A."/>
            <person name="Solovyev V."/>
            <person name="Salamov A."/>
            <person name="Braich B."/>
            <person name="Kosarev P."/>
            <person name="Mahmoud A."/>
            <person name="Hajiyev E."/>
            <person name="Babayeva S."/>
            <person name="Izzatullayeva V."/>
            <person name="Mammadov A."/>
            <person name="Mammadov A."/>
            <person name="Sharifova S."/>
            <person name="Ojaghi J."/>
            <person name="Eynullazada K."/>
            <person name="Bayramov B."/>
            <person name="Abdulazimova A."/>
            <person name="Shahmuradov I."/>
        </authorList>
    </citation>
    <scope>NUCLEOTIDE SEQUENCE [LARGE SCALE GENOMIC DNA]</scope>
    <source>
        <strain evidence="4">cv. AG2017</strain>
        <tissue evidence="3">Leaf</tissue>
    </source>
</reference>
<dbReference type="CDD" id="cd01647">
    <property type="entry name" value="RT_LTR"/>
    <property type="match status" value="1"/>
</dbReference>
<dbReference type="InterPro" id="IPR043502">
    <property type="entry name" value="DNA/RNA_pol_sf"/>
</dbReference>
<feature type="compositionally biased region" description="Basic and acidic residues" evidence="1">
    <location>
        <begin position="423"/>
        <end position="435"/>
    </location>
</feature>
<dbReference type="InterPro" id="IPR043128">
    <property type="entry name" value="Rev_trsase/Diguanyl_cyclase"/>
</dbReference>
<dbReference type="STRING" id="22663.A0A2I0JWC2"/>
<dbReference type="Gene3D" id="3.10.10.10">
    <property type="entry name" value="HIV Type 1 Reverse Transcriptase, subunit A, domain 1"/>
    <property type="match status" value="1"/>
</dbReference>
<dbReference type="EMBL" id="PGOL01001240">
    <property type="protein sequence ID" value="PKI59756.1"/>
    <property type="molecule type" value="Genomic_DNA"/>
</dbReference>
<dbReference type="GO" id="GO:0003676">
    <property type="term" value="F:nucleic acid binding"/>
    <property type="evidence" value="ECO:0007669"/>
    <property type="project" value="InterPro"/>
</dbReference>